<dbReference type="InterPro" id="IPR049725">
    <property type="entry name" value="STM3845-like"/>
</dbReference>
<dbReference type="RefSeq" id="WP_345304735.1">
    <property type="nucleotide sequence ID" value="NZ_BAABJE010000029.1"/>
</dbReference>
<accession>A0ABP9CCJ6</accession>
<name>A0ABP9CCJ6_9GAMM</name>
<dbReference type="NCBIfam" id="NF038232">
    <property type="entry name" value="STM3845_fam"/>
    <property type="match status" value="1"/>
</dbReference>
<dbReference type="EMBL" id="BAABJE010000029">
    <property type="protein sequence ID" value="GAA4806067.1"/>
    <property type="molecule type" value="Genomic_DNA"/>
</dbReference>
<reference evidence="2" key="1">
    <citation type="journal article" date="2019" name="Int. J. Syst. Evol. Microbiol.">
        <title>The Global Catalogue of Microorganisms (GCM) 10K type strain sequencing project: providing services to taxonomists for standard genome sequencing and annotation.</title>
        <authorList>
            <consortium name="The Broad Institute Genomics Platform"/>
            <consortium name="The Broad Institute Genome Sequencing Center for Infectious Disease"/>
            <person name="Wu L."/>
            <person name="Ma J."/>
        </authorList>
    </citation>
    <scope>NUCLEOTIDE SEQUENCE [LARGE SCALE GENOMIC DNA]</scope>
    <source>
        <strain evidence="2">JCM 18204</strain>
    </source>
</reference>
<sequence>MNVKDDPAFTNLFELTAGLFIQAGLRFSSTPLITFVCGGTDEFDSPSIRSLPGYPQWVMRMADIFRADVPKQLSFRKRFIDWALVNEPRLACVRAETAITDLMGAIRVRGKTDDLAEVETIIADVCDRILLFCESPGSLAELGIFCMNEKISGITLVVLPEQHQGGSFINRGPVARIARQSNFVPAVIGADYVSVFRGISQRLTADPPHNENFDSSLWDDLTLRQKFCIIDMLLDISGVLTDDDLKDIVRRIAGKFDYWEVQLLVGIILALGRGARTKSGFLARVARIPPERFILGQDKNFRDMKARWISRYRKSGLPQYLEYMEVNR</sequence>
<dbReference type="Proteomes" id="UP001499959">
    <property type="component" value="Unassembled WGS sequence"/>
</dbReference>
<gene>
    <name evidence="1" type="ORF">GCM10023307_35750</name>
</gene>
<organism evidence="1 2">
    <name type="scientific">Lysobacter hankyongensis</name>
    <dbReference type="NCBI Taxonomy" id="1176535"/>
    <lineage>
        <taxon>Bacteria</taxon>
        <taxon>Pseudomonadati</taxon>
        <taxon>Pseudomonadota</taxon>
        <taxon>Gammaproteobacteria</taxon>
        <taxon>Lysobacterales</taxon>
        <taxon>Lysobacteraceae</taxon>
        <taxon>Lysobacter</taxon>
    </lineage>
</organism>
<evidence type="ECO:0000313" key="2">
    <source>
        <dbReference type="Proteomes" id="UP001499959"/>
    </source>
</evidence>
<proteinExistence type="predicted"/>
<comment type="caution">
    <text evidence="1">The sequence shown here is derived from an EMBL/GenBank/DDBJ whole genome shotgun (WGS) entry which is preliminary data.</text>
</comment>
<keyword evidence="2" id="KW-1185">Reference proteome</keyword>
<protein>
    <submittedName>
        <fullName evidence="1">Uncharacterized protein</fullName>
    </submittedName>
</protein>
<evidence type="ECO:0000313" key="1">
    <source>
        <dbReference type="EMBL" id="GAA4806067.1"/>
    </source>
</evidence>